<dbReference type="RefSeq" id="WP_181883227.1">
    <property type="nucleotide sequence ID" value="NZ_UGUS01000002.1"/>
</dbReference>
<organism evidence="1 2">
    <name type="scientific">Pseudomonas fluorescens</name>
    <dbReference type="NCBI Taxonomy" id="294"/>
    <lineage>
        <taxon>Bacteria</taxon>
        <taxon>Pseudomonadati</taxon>
        <taxon>Pseudomonadota</taxon>
        <taxon>Gammaproteobacteria</taxon>
        <taxon>Pseudomonadales</taxon>
        <taxon>Pseudomonadaceae</taxon>
        <taxon>Pseudomonas</taxon>
    </lineage>
</organism>
<protein>
    <submittedName>
        <fullName evidence="1">Uncharacterized protein</fullName>
    </submittedName>
</protein>
<evidence type="ECO:0000313" key="1">
    <source>
        <dbReference type="EMBL" id="SUD31829.1"/>
    </source>
</evidence>
<name>A0A379IGA7_PSEFL</name>
<reference evidence="1 2" key="1">
    <citation type="submission" date="2018-06" db="EMBL/GenBank/DDBJ databases">
        <authorList>
            <consortium name="Pathogen Informatics"/>
            <person name="Doyle S."/>
        </authorList>
    </citation>
    <scope>NUCLEOTIDE SEQUENCE [LARGE SCALE GENOMIC DNA]</scope>
    <source>
        <strain evidence="1 2">NCTC10392</strain>
    </source>
</reference>
<accession>A0A379IGA7</accession>
<sequence>MKRIERDFITLFNCLWYQDFPVSEGDYTNTADWTIHIGLVVKTCAKLLGARAGFEQGGRTDAVIKFSDGKILSNVEWEWSEAHRDDVGEIEKLLSNHEAAAFSTFISYSAEKNLAATIEKAASLWRQASRPLIFFVVTFERSSGNREFLELQTYVFEHGSYRLYRSQPALPCDLFQSEYLEYEDGE</sequence>
<proteinExistence type="predicted"/>
<evidence type="ECO:0000313" key="2">
    <source>
        <dbReference type="Proteomes" id="UP000255125"/>
    </source>
</evidence>
<dbReference type="AlphaFoldDB" id="A0A379IGA7"/>
<dbReference type="EMBL" id="UGUS01000002">
    <property type="protein sequence ID" value="SUD31829.1"/>
    <property type="molecule type" value="Genomic_DNA"/>
</dbReference>
<dbReference type="Proteomes" id="UP000255125">
    <property type="component" value="Unassembled WGS sequence"/>
</dbReference>
<gene>
    <name evidence="1" type="ORF">NCTC10392_03767</name>
</gene>